<dbReference type="WBParaSite" id="HPBE_0001525901-mRNA-1">
    <property type="protein sequence ID" value="HPBE_0001525901-mRNA-1"/>
    <property type="gene ID" value="HPBE_0001525901"/>
</dbReference>
<reference evidence="5" key="2">
    <citation type="submission" date="2019-09" db="UniProtKB">
        <authorList>
            <consortium name="WormBaseParasite"/>
        </authorList>
    </citation>
    <scope>IDENTIFICATION</scope>
</reference>
<evidence type="ECO:0000313" key="3">
    <source>
        <dbReference type="EMBL" id="VDP02259.1"/>
    </source>
</evidence>
<evidence type="ECO:0000256" key="1">
    <source>
        <dbReference type="ARBA" id="ARBA00022676"/>
    </source>
</evidence>
<proteinExistence type="predicted"/>
<keyword evidence="1" id="KW-0328">Glycosyltransferase</keyword>
<dbReference type="Proteomes" id="UP000050761">
    <property type="component" value="Unassembled WGS sequence"/>
</dbReference>
<keyword evidence="2" id="KW-0808">Transferase</keyword>
<protein>
    <submittedName>
        <fullName evidence="5">L-Fucosyltransferase</fullName>
    </submittedName>
</protein>
<evidence type="ECO:0000313" key="4">
    <source>
        <dbReference type="Proteomes" id="UP000050761"/>
    </source>
</evidence>
<accession>A0A183G1Y6</accession>
<keyword evidence="4" id="KW-1185">Reference proteome</keyword>
<reference evidence="3 4" key="1">
    <citation type="submission" date="2018-11" db="EMBL/GenBank/DDBJ databases">
        <authorList>
            <consortium name="Pathogen Informatics"/>
        </authorList>
    </citation>
    <scope>NUCLEOTIDE SEQUENCE [LARGE SCALE GENOMIC DNA]</scope>
</reference>
<dbReference type="InterPro" id="IPR052501">
    <property type="entry name" value="Alpha-1-2_FucT"/>
</dbReference>
<dbReference type="EMBL" id="UZAH01028770">
    <property type="protein sequence ID" value="VDP02259.1"/>
    <property type="molecule type" value="Genomic_DNA"/>
</dbReference>
<dbReference type="OrthoDB" id="5815225at2759"/>
<dbReference type="Pfam" id="PF01531">
    <property type="entry name" value="Glyco_transf_11"/>
    <property type="match status" value="1"/>
</dbReference>
<name>A0A183G1Y6_HELPZ</name>
<sequence>MGREDVLQNRSHTMAIQQDWSKCERFSNFTAGAQERVMSTAESEGRSLLRSTAHVSHFPMAVEASQRQVAMGHMLDFRYAQNVRYFDFMLPEIRHLLAFSDDVQREGDQVLHRWNIHNATAMCVHIRRSDFVQLHVASDLHDSVGDVIRIAERQDFDKFIIFGDDTDFMRRMAEAIEMQRNGIRKSRARFSTNTEGVDFYIASRACGAMLITAPTSTFGWWLAFFIPNQEAVYYRGSDKRRMVDKVPQKDLFL</sequence>
<dbReference type="PANTHER" id="PTHR22898:SF3">
    <property type="entry name" value="ALPHA-1,2-FUCOSYLTRANSFERASE-RELATED"/>
    <property type="match status" value="1"/>
</dbReference>
<dbReference type="GO" id="GO:0008107">
    <property type="term" value="F:galactoside 2-alpha-L-fucosyltransferase activity"/>
    <property type="evidence" value="ECO:0007669"/>
    <property type="project" value="InterPro"/>
</dbReference>
<dbReference type="AlphaFoldDB" id="A0A183G1Y6"/>
<dbReference type="GO" id="GO:0016020">
    <property type="term" value="C:membrane"/>
    <property type="evidence" value="ECO:0007669"/>
    <property type="project" value="InterPro"/>
</dbReference>
<dbReference type="GO" id="GO:0005975">
    <property type="term" value="P:carbohydrate metabolic process"/>
    <property type="evidence" value="ECO:0007669"/>
    <property type="project" value="InterPro"/>
</dbReference>
<organism evidence="4 5">
    <name type="scientific">Heligmosomoides polygyrus</name>
    <name type="common">Parasitic roundworm</name>
    <dbReference type="NCBI Taxonomy" id="6339"/>
    <lineage>
        <taxon>Eukaryota</taxon>
        <taxon>Metazoa</taxon>
        <taxon>Ecdysozoa</taxon>
        <taxon>Nematoda</taxon>
        <taxon>Chromadorea</taxon>
        <taxon>Rhabditida</taxon>
        <taxon>Rhabditina</taxon>
        <taxon>Rhabditomorpha</taxon>
        <taxon>Strongyloidea</taxon>
        <taxon>Heligmosomidae</taxon>
        <taxon>Heligmosomoides</taxon>
    </lineage>
</organism>
<gene>
    <name evidence="3" type="ORF">HPBE_LOCUS15258</name>
</gene>
<dbReference type="PANTHER" id="PTHR22898">
    <property type="entry name" value="UNCHARACTERIZED GLYCOSOL TRANSFERASE-RELATED"/>
    <property type="match status" value="1"/>
</dbReference>
<evidence type="ECO:0000313" key="5">
    <source>
        <dbReference type="WBParaSite" id="HPBE_0001525901-mRNA-1"/>
    </source>
</evidence>
<accession>A0A3P8DNL6</accession>
<evidence type="ECO:0000256" key="2">
    <source>
        <dbReference type="ARBA" id="ARBA00022679"/>
    </source>
</evidence>
<dbReference type="InterPro" id="IPR002516">
    <property type="entry name" value="Glyco_trans_11"/>
</dbReference>